<protein>
    <recommendedName>
        <fullName evidence="9">Nodulin-like domain-containing protein</fullName>
    </recommendedName>
</protein>
<comment type="subcellular location">
    <subcellularLocation>
        <location evidence="1">Membrane</location>
        <topology evidence="1">Multi-pass membrane protein</topology>
    </subcellularLocation>
</comment>
<feature type="transmembrane region" description="Helical" evidence="6">
    <location>
        <begin position="320"/>
        <end position="338"/>
    </location>
</feature>
<dbReference type="PANTHER" id="PTHR21576:SF160">
    <property type="entry name" value="NODULIN-LIKE DOMAIN-CONTAINING PROTEIN"/>
    <property type="match status" value="1"/>
</dbReference>
<dbReference type="SUPFAM" id="SSF103473">
    <property type="entry name" value="MFS general substrate transporter"/>
    <property type="match status" value="1"/>
</dbReference>
<keyword evidence="4 6" id="KW-0472">Membrane</keyword>
<feature type="transmembrane region" description="Helical" evidence="6">
    <location>
        <begin position="369"/>
        <end position="387"/>
    </location>
</feature>
<evidence type="ECO:0000256" key="5">
    <source>
        <dbReference type="SAM" id="MobiDB-lite"/>
    </source>
</evidence>
<feature type="region of interest" description="Disordered" evidence="5">
    <location>
        <begin position="256"/>
        <end position="285"/>
    </location>
</feature>
<dbReference type="AlphaFoldDB" id="A0A0D2LYX9"/>
<evidence type="ECO:0000256" key="1">
    <source>
        <dbReference type="ARBA" id="ARBA00004141"/>
    </source>
</evidence>
<feature type="transmembrane region" description="Helical" evidence="6">
    <location>
        <begin position="83"/>
        <end position="103"/>
    </location>
</feature>
<evidence type="ECO:0000256" key="6">
    <source>
        <dbReference type="SAM" id="Phobius"/>
    </source>
</evidence>
<evidence type="ECO:0000313" key="7">
    <source>
        <dbReference type="EMBL" id="KJA16098.1"/>
    </source>
</evidence>
<feature type="transmembrane region" description="Helical" evidence="6">
    <location>
        <begin position="185"/>
        <end position="205"/>
    </location>
</feature>
<feature type="transmembrane region" description="Helical" evidence="6">
    <location>
        <begin position="460"/>
        <end position="478"/>
    </location>
</feature>
<dbReference type="OrthoDB" id="410267at2759"/>
<keyword evidence="3 6" id="KW-1133">Transmembrane helix</keyword>
<dbReference type="InterPro" id="IPR036259">
    <property type="entry name" value="MFS_trans_sf"/>
</dbReference>
<dbReference type="Pfam" id="PF07690">
    <property type="entry name" value="MFS_1"/>
    <property type="match status" value="1"/>
</dbReference>
<dbReference type="PANTHER" id="PTHR21576">
    <property type="entry name" value="UNCHARACTERIZED NODULIN-LIKE PROTEIN"/>
    <property type="match status" value="1"/>
</dbReference>
<feature type="transmembrane region" description="Helical" evidence="6">
    <location>
        <begin position="516"/>
        <end position="535"/>
    </location>
</feature>
<organism evidence="7 8">
    <name type="scientific">Hypholoma sublateritium (strain FD-334 SS-4)</name>
    <dbReference type="NCBI Taxonomy" id="945553"/>
    <lineage>
        <taxon>Eukaryota</taxon>
        <taxon>Fungi</taxon>
        <taxon>Dikarya</taxon>
        <taxon>Basidiomycota</taxon>
        <taxon>Agaricomycotina</taxon>
        <taxon>Agaricomycetes</taxon>
        <taxon>Agaricomycetidae</taxon>
        <taxon>Agaricales</taxon>
        <taxon>Agaricineae</taxon>
        <taxon>Strophariaceae</taxon>
        <taxon>Hypholoma</taxon>
    </lineage>
</organism>
<feature type="transmembrane region" description="Helical" evidence="6">
    <location>
        <begin position="159"/>
        <end position="179"/>
    </location>
</feature>
<feature type="transmembrane region" description="Helical" evidence="6">
    <location>
        <begin position="115"/>
        <end position="138"/>
    </location>
</feature>
<evidence type="ECO:0000256" key="4">
    <source>
        <dbReference type="ARBA" id="ARBA00023136"/>
    </source>
</evidence>
<dbReference type="EMBL" id="KN817628">
    <property type="protein sequence ID" value="KJA16098.1"/>
    <property type="molecule type" value="Genomic_DNA"/>
</dbReference>
<gene>
    <name evidence="7" type="ORF">HYPSUDRAFT_47749</name>
</gene>
<name>A0A0D2LYX9_HYPSF</name>
<feature type="compositionally biased region" description="Basic and acidic residues" evidence="5">
    <location>
        <begin position="256"/>
        <end position="272"/>
    </location>
</feature>
<dbReference type="Gene3D" id="1.20.1250.20">
    <property type="entry name" value="MFS general substrate transporter like domains"/>
    <property type="match status" value="2"/>
</dbReference>
<proteinExistence type="predicted"/>
<dbReference type="InterPro" id="IPR011701">
    <property type="entry name" value="MFS"/>
</dbReference>
<evidence type="ECO:0000313" key="8">
    <source>
        <dbReference type="Proteomes" id="UP000054270"/>
    </source>
</evidence>
<keyword evidence="2 6" id="KW-0812">Transmembrane</keyword>
<dbReference type="STRING" id="945553.A0A0D2LYX9"/>
<feature type="transmembrane region" description="Helical" evidence="6">
    <location>
        <begin position="399"/>
        <end position="418"/>
    </location>
</feature>
<sequence>MQDHAPIPPALVSVPRITTLIASLAVALCSGTNYVDSAYSPQLGARLGISHTQLNIVGLAGNVGVYSSGPVWGKIVDSRGPRILLVCSFLFLLGGYSGMRYLYDTGLPADVEHLSIIAFCALVLFSYLTGAGGNGGLVSSVNSTAKTFPDKARASTTGLVISGFGLSAFFFSSISHLLFAGNTSAFLLVLALGTSCPMIIGWFLVRPIPLPDEEGYEVVQPEEDPDAITTALIPSSSHTNLLAHDFVEPAHPRYIHRGDNSEQEDNDTREVELSPPHLGVPGQGGPEMSNWLRSLSRGAAIAHDTTPNLHGKKLWVSGDFWLLFSILSMLSGTGLMYINNVGSMSQALYAHNNAHYDEIEASGWQATQVSAISLMNFSGRIFIGLVSDFAKNKYGMPRSYCLVLVSFFFFVSQVVAATEDRIENLWVASALLGLAHGSVFSLFPTVCLEWFGMPHFSENWGYLSMSPMAAGNFFSLIFGRNLDAHDPGTTDDALLTRVAASAPQCLEGIECYVDTIYLTAGATFLSMLLSIWAGYRDRQKIAAARHQRRLRRSVSTWEEHEVHNA</sequence>
<keyword evidence="8" id="KW-1185">Reference proteome</keyword>
<dbReference type="GO" id="GO:0022857">
    <property type="term" value="F:transmembrane transporter activity"/>
    <property type="evidence" value="ECO:0007669"/>
    <property type="project" value="InterPro"/>
</dbReference>
<feature type="transmembrane region" description="Helical" evidence="6">
    <location>
        <begin position="424"/>
        <end position="448"/>
    </location>
</feature>
<dbReference type="Proteomes" id="UP000054270">
    <property type="component" value="Unassembled WGS sequence"/>
</dbReference>
<evidence type="ECO:0008006" key="9">
    <source>
        <dbReference type="Google" id="ProtNLM"/>
    </source>
</evidence>
<dbReference type="GO" id="GO:0000329">
    <property type="term" value="C:fungal-type vacuole membrane"/>
    <property type="evidence" value="ECO:0007669"/>
    <property type="project" value="TreeGrafter"/>
</dbReference>
<reference evidence="8" key="1">
    <citation type="submission" date="2014-04" db="EMBL/GenBank/DDBJ databases">
        <title>Evolutionary Origins and Diversification of the Mycorrhizal Mutualists.</title>
        <authorList>
            <consortium name="DOE Joint Genome Institute"/>
            <consortium name="Mycorrhizal Genomics Consortium"/>
            <person name="Kohler A."/>
            <person name="Kuo A."/>
            <person name="Nagy L.G."/>
            <person name="Floudas D."/>
            <person name="Copeland A."/>
            <person name="Barry K.W."/>
            <person name="Cichocki N."/>
            <person name="Veneault-Fourrey C."/>
            <person name="LaButti K."/>
            <person name="Lindquist E.A."/>
            <person name="Lipzen A."/>
            <person name="Lundell T."/>
            <person name="Morin E."/>
            <person name="Murat C."/>
            <person name="Riley R."/>
            <person name="Ohm R."/>
            <person name="Sun H."/>
            <person name="Tunlid A."/>
            <person name="Henrissat B."/>
            <person name="Grigoriev I.V."/>
            <person name="Hibbett D.S."/>
            <person name="Martin F."/>
        </authorList>
    </citation>
    <scope>NUCLEOTIDE SEQUENCE [LARGE SCALE GENOMIC DNA]</scope>
    <source>
        <strain evidence="8">FD-334 SS-4</strain>
    </source>
</reference>
<accession>A0A0D2LYX9</accession>
<evidence type="ECO:0000256" key="3">
    <source>
        <dbReference type="ARBA" id="ARBA00022989"/>
    </source>
</evidence>
<evidence type="ECO:0000256" key="2">
    <source>
        <dbReference type="ARBA" id="ARBA00022692"/>
    </source>
</evidence>
<dbReference type="OMA" id="PDGLGCY"/>